<dbReference type="HOGENOM" id="CLU_3327420_0_0_5"/>
<dbReference type="AlphaFoldDB" id="X5H3L8"/>
<reference evidence="1 2" key="1">
    <citation type="submission" date="2014-03" db="EMBL/GenBank/DDBJ databases">
        <title>Sequencing and Comparison of Genomes and Transcriptome Profiles of Human Ehrlichiosis Agents.</title>
        <authorList>
            <person name="Lin M."/>
            <person name="Daugherty S.C."/>
            <person name="Nagaraj S."/>
            <person name="Cheng Z."/>
            <person name="Xiong Q."/>
            <person name="Lin F.-Y."/>
            <person name="Sengamalay N."/>
            <person name="Ott S."/>
            <person name="Godinez A."/>
            <person name="Tallon L.J."/>
            <person name="Sadzewicz L."/>
            <person name="Fraser C.M."/>
            <person name="Dunning Hotopp J.C."/>
            <person name="Rikihisa Y."/>
        </authorList>
    </citation>
    <scope>NUCLEOTIDE SEQUENCE [LARGE SCALE GENOMIC DNA]</scope>
    <source>
        <strain evidence="1 2">HF</strain>
    </source>
</reference>
<protein>
    <submittedName>
        <fullName evidence="1">Uncharacterized protein</fullName>
    </submittedName>
</protein>
<name>X5H3L8_9RICK</name>
<dbReference type="EMBL" id="CP007474">
    <property type="protein sequence ID" value="AHX04670.1"/>
    <property type="molecule type" value="Genomic_DNA"/>
</dbReference>
<gene>
    <name evidence="1" type="ORF">EHF_0886</name>
</gene>
<proteinExistence type="predicted"/>
<evidence type="ECO:0000313" key="2">
    <source>
        <dbReference type="Proteomes" id="UP000023762"/>
    </source>
</evidence>
<accession>X5H3L8</accession>
<organism evidence="1 2">
    <name type="scientific">Ehrlichia japonica</name>
    <dbReference type="NCBI Taxonomy" id="391036"/>
    <lineage>
        <taxon>Bacteria</taxon>
        <taxon>Pseudomonadati</taxon>
        <taxon>Pseudomonadota</taxon>
        <taxon>Alphaproteobacteria</taxon>
        <taxon>Rickettsiales</taxon>
        <taxon>Anaplasmataceae</taxon>
        <taxon>Ehrlichia</taxon>
    </lineage>
</organism>
<keyword evidence="2" id="KW-1185">Reference proteome</keyword>
<sequence length="38" mass="4269">MQTGTTTVKNNTITALINILHNILNVIKPLHINKLFII</sequence>
<dbReference type="Proteomes" id="UP000023762">
    <property type="component" value="Chromosome"/>
</dbReference>
<evidence type="ECO:0000313" key="1">
    <source>
        <dbReference type="EMBL" id="AHX04670.1"/>
    </source>
</evidence>
<dbReference type="KEGG" id="ehh:EHF_0886"/>